<protein>
    <submittedName>
        <fullName evidence="1">Uncharacterized protein</fullName>
    </submittedName>
</protein>
<accession>A0A8X8B7F6</accession>
<keyword evidence="2" id="KW-1185">Reference proteome</keyword>
<dbReference type="EMBL" id="JAAMPC010000002">
    <property type="protein sequence ID" value="KAG2325105.1"/>
    <property type="molecule type" value="Genomic_DNA"/>
</dbReference>
<evidence type="ECO:0000313" key="2">
    <source>
        <dbReference type="Proteomes" id="UP000886595"/>
    </source>
</evidence>
<name>A0A8X8B7F6_BRACI</name>
<dbReference type="AlphaFoldDB" id="A0A8X8B7F6"/>
<gene>
    <name evidence="1" type="ORF">Bca52824_007833</name>
</gene>
<comment type="caution">
    <text evidence="1">The sequence shown here is derived from an EMBL/GenBank/DDBJ whole genome shotgun (WGS) entry which is preliminary data.</text>
</comment>
<dbReference type="OrthoDB" id="10615295at2759"/>
<proteinExistence type="predicted"/>
<evidence type="ECO:0000313" key="1">
    <source>
        <dbReference type="EMBL" id="KAG2325105.1"/>
    </source>
</evidence>
<reference evidence="1 2" key="1">
    <citation type="submission" date="2020-02" db="EMBL/GenBank/DDBJ databases">
        <authorList>
            <person name="Ma Q."/>
            <person name="Huang Y."/>
            <person name="Song X."/>
            <person name="Pei D."/>
        </authorList>
    </citation>
    <scope>NUCLEOTIDE SEQUENCE [LARGE SCALE GENOMIC DNA]</scope>
    <source>
        <strain evidence="1">Sxm20200214</strain>
        <tissue evidence="1">Leaf</tissue>
    </source>
</reference>
<organism evidence="1 2">
    <name type="scientific">Brassica carinata</name>
    <name type="common">Ethiopian mustard</name>
    <name type="synonym">Abyssinian cabbage</name>
    <dbReference type="NCBI Taxonomy" id="52824"/>
    <lineage>
        <taxon>Eukaryota</taxon>
        <taxon>Viridiplantae</taxon>
        <taxon>Streptophyta</taxon>
        <taxon>Embryophyta</taxon>
        <taxon>Tracheophyta</taxon>
        <taxon>Spermatophyta</taxon>
        <taxon>Magnoliopsida</taxon>
        <taxon>eudicotyledons</taxon>
        <taxon>Gunneridae</taxon>
        <taxon>Pentapetalae</taxon>
        <taxon>rosids</taxon>
        <taxon>malvids</taxon>
        <taxon>Brassicales</taxon>
        <taxon>Brassicaceae</taxon>
        <taxon>Brassiceae</taxon>
        <taxon>Brassica</taxon>
    </lineage>
</organism>
<sequence length="111" mass="12566">MSGESGRSWCIDLLERFIALVARREYGVRSLLEDNEEPLEIALSVIGAGSWSPIDEKYRVSEGVEEFALSRTCERADLTRHTAVRVWSWLFIEAGEWWPRDTSVGGFADGD</sequence>
<dbReference type="Proteomes" id="UP000886595">
    <property type="component" value="Unassembled WGS sequence"/>
</dbReference>